<sequence length="708" mass="80767">MQNRIDRLESVVLSLMTNSAQHPGSGPGNEAVPGRVDGIAPQHSSPDAANDRRNEESDTEQVTKSFGIMKVDAQNQKSYYISEAHWTSILNDIAEVRNFWASHKKQIDEQMEKVRAANRDHDLSSSALIFGTMKSSTKAELLALFPSKYTADILVARYFNTLDPSIYLIHTQTFQKQYAKHWQDPSKTSIVWIGMLFAMMRLAILSYHRDDDAPTEFRGKCLDTASSYRSSMAQCLVFVDFTKPHTYVLETLILHLQGEYSQSHDAQVSLWVLVGIIVRLAMRMGYHRDSKMFSNVSIYHGEMRRRLWSFIRCADLLFSFQVGLPSMIRSGDSDTDCPRSLYDDDFDEDSIELPPERPFNEPTPISYLIVKYRLTLAFGRVLECSQKINGTTYEELMEIDNSLRQAREVVPKHLRIRPLSECDNDPADLVVKRFGIMSIYHKAQCVLHRPFLHRARKNPRYSYSRRACVDSSMELLNFQFILHNASGPGGKLRHRPWYSGSFNFHDFLMASTIIALDLHHDYQSQSSNQTQTIWDAHRQQEMLTALQRTRDIWDELKDSSMDAWKGTVVLGLLLEKLNHSPQKRIIPDTKLVFDAQDEKQSAAMTLGLLSSGMTPRRLTSPPQLPKTISGLDQTQQDSMENIDQLSSTTLGMLGQMPDMQPFNLDWEAWDAYIQSASFDPGWVGLDSEQPPLSQGPVLANRMENDQSS</sequence>
<dbReference type="EMBL" id="JALBCA010000140">
    <property type="protein sequence ID" value="KAI2382167.1"/>
    <property type="molecule type" value="Genomic_DNA"/>
</dbReference>
<protein>
    <submittedName>
        <fullName evidence="1">Uncharacterized protein</fullName>
    </submittedName>
</protein>
<proteinExistence type="predicted"/>
<organism evidence="1">
    <name type="scientific">Ophidiomyces ophidiicola</name>
    <dbReference type="NCBI Taxonomy" id="1387563"/>
    <lineage>
        <taxon>Eukaryota</taxon>
        <taxon>Fungi</taxon>
        <taxon>Dikarya</taxon>
        <taxon>Ascomycota</taxon>
        <taxon>Pezizomycotina</taxon>
        <taxon>Eurotiomycetes</taxon>
        <taxon>Eurotiomycetidae</taxon>
        <taxon>Onygenales</taxon>
        <taxon>Onygenaceae</taxon>
        <taxon>Ophidiomyces</taxon>
    </lineage>
</organism>
<accession>A0ACB8UNM3</accession>
<name>A0ACB8UNM3_9EURO</name>
<reference evidence="1" key="1">
    <citation type="journal article" date="2022" name="bioRxiv">
        <title>Population genetic analysis of Ophidiomyces ophidiicola, the causative agent of snake fungal disease, indicates recent introductions to the USA.</title>
        <authorList>
            <person name="Ladner J.T."/>
            <person name="Palmer J.M."/>
            <person name="Ettinger C.L."/>
            <person name="Stajich J.E."/>
            <person name="Farrell T.M."/>
            <person name="Glorioso B.M."/>
            <person name="Lawson B."/>
            <person name="Price S.J."/>
            <person name="Stengle A.G."/>
            <person name="Grear D.A."/>
            <person name="Lorch J.M."/>
        </authorList>
    </citation>
    <scope>NUCLEOTIDE SEQUENCE</scope>
    <source>
        <strain evidence="1">NWHC 24266-5</strain>
    </source>
</reference>
<gene>
    <name evidence="1" type="ORF">LOY88_006259</name>
</gene>
<evidence type="ECO:0000313" key="1">
    <source>
        <dbReference type="EMBL" id="KAI2382167.1"/>
    </source>
</evidence>
<comment type="caution">
    <text evidence="1">The sequence shown here is derived from an EMBL/GenBank/DDBJ whole genome shotgun (WGS) entry which is preliminary data.</text>
</comment>